<evidence type="ECO:0000313" key="3">
    <source>
        <dbReference type="EMBL" id="CAH3015758.1"/>
    </source>
</evidence>
<keyword evidence="4" id="KW-1185">Reference proteome</keyword>
<sequence length="193" mass="22261">MEGSHLRRLKTLRKVQARFWRPGLASAVKDYYAACLTFQGGKTFCARFCARLIAGSRRAVLTVQKIFEIPPFFQTRPMDLGKKVHACSSRFSALKFDVCLVEKQLKKAQQRQKDCFDNGVETCQYVPGDLVFLFNPQVKTGEAAKFHGERKGPYEVLERTTEVNYRIKTPSDPGRRSKVIHFNNLKLYQYKTR</sequence>
<gene>
    <name evidence="3" type="ORF">PEVE_00020875</name>
</gene>
<proteinExistence type="predicted"/>
<dbReference type="InterPro" id="IPR054465">
    <property type="entry name" value="Integrase_p58-like_C"/>
</dbReference>
<feature type="domain" description="Integrase p58-like C-terminal" evidence="2">
    <location>
        <begin position="152"/>
        <end position="186"/>
    </location>
</feature>
<dbReference type="EMBL" id="CALNXI010000028">
    <property type="protein sequence ID" value="CAH3015758.1"/>
    <property type="molecule type" value="Genomic_DNA"/>
</dbReference>
<dbReference type="InterPro" id="IPR041588">
    <property type="entry name" value="Integrase_H2C2"/>
</dbReference>
<dbReference type="Pfam" id="PF22938">
    <property type="entry name" value="Integrase_p58_C"/>
    <property type="match status" value="1"/>
</dbReference>
<reference evidence="3 4" key="1">
    <citation type="submission" date="2022-05" db="EMBL/GenBank/DDBJ databases">
        <authorList>
            <consortium name="Genoscope - CEA"/>
            <person name="William W."/>
        </authorList>
    </citation>
    <scope>NUCLEOTIDE SEQUENCE [LARGE SCALE GENOMIC DNA]</scope>
</reference>
<dbReference type="Proteomes" id="UP001159427">
    <property type="component" value="Unassembled WGS sequence"/>
</dbReference>
<accession>A0ABN8LJQ6</accession>
<name>A0ABN8LJQ6_9CNID</name>
<organism evidence="3 4">
    <name type="scientific">Porites evermanni</name>
    <dbReference type="NCBI Taxonomy" id="104178"/>
    <lineage>
        <taxon>Eukaryota</taxon>
        <taxon>Metazoa</taxon>
        <taxon>Cnidaria</taxon>
        <taxon>Anthozoa</taxon>
        <taxon>Hexacorallia</taxon>
        <taxon>Scleractinia</taxon>
        <taxon>Fungiina</taxon>
        <taxon>Poritidae</taxon>
        <taxon>Porites</taxon>
    </lineage>
</organism>
<comment type="caution">
    <text evidence="3">The sequence shown here is derived from an EMBL/GenBank/DDBJ whole genome shotgun (WGS) entry which is preliminary data.</text>
</comment>
<dbReference type="Pfam" id="PF17921">
    <property type="entry name" value="Integrase_H2C2"/>
    <property type="match status" value="1"/>
</dbReference>
<evidence type="ECO:0000259" key="2">
    <source>
        <dbReference type="Pfam" id="PF22938"/>
    </source>
</evidence>
<feature type="domain" description="Integrase zinc-binding" evidence="1">
    <location>
        <begin position="3"/>
        <end position="40"/>
    </location>
</feature>
<protein>
    <submittedName>
        <fullName evidence="3">Uncharacterized protein</fullName>
    </submittedName>
</protein>
<evidence type="ECO:0000259" key="1">
    <source>
        <dbReference type="Pfam" id="PF17921"/>
    </source>
</evidence>
<evidence type="ECO:0000313" key="4">
    <source>
        <dbReference type="Proteomes" id="UP001159427"/>
    </source>
</evidence>